<dbReference type="InterPro" id="IPR050383">
    <property type="entry name" value="GlyoxalaseI/FosfomycinResist"/>
</dbReference>
<evidence type="ECO:0000313" key="2">
    <source>
        <dbReference type="EMBL" id="GHC15072.1"/>
    </source>
</evidence>
<comment type="caution">
    <text evidence="2">The sequence shown here is derived from an EMBL/GenBank/DDBJ whole genome shotgun (WGS) entry which is preliminary data.</text>
</comment>
<dbReference type="Proteomes" id="UP000658305">
    <property type="component" value="Unassembled WGS sequence"/>
</dbReference>
<reference evidence="3" key="1">
    <citation type="journal article" date="2019" name="Int. J. Syst. Evol. Microbiol.">
        <title>The Global Catalogue of Microorganisms (GCM) 10K type strain sequencing project: providing services to taxonomists for standard genome sequencing and annotation.</title>
        <authorList>
            <consortium name="The Broad Institute Genomics Platform"/>
            <consortium name="The Broad Institute Genome Sequencing Center for Infectious Disease"/>
            <person name="Wu L."/>
            <person name="Ma J."/>
        </authorList>
    </citation>
    <scope>NUCLEOTIDE SEQUENCE [LARGE SCALE GENOMIC DNA]</scope>
    <source>
        <strain evidence="3">KCTC 23298</strain>
    </source>
</reference>
<accession>A0ABQ3FA04</accession>
<evidence type="ECO:0000259" key="1">
    <source>
        <dbReference type="PROSITE" id="PS51819"/>
    </source>
</evidence>
<proteinExistence type="predicted"/>
<protein>
    <recommendedName>
        <fullName evidence="1">VOC domain-containing protein</fullName>
    </recommendedName>
</protein>
<evidence type="ECO:0000313" key="3">
    <source>
        <dbReference type="Proteomes" id="UP000658305"/>
    </source>
</evidence>
<dbReference type="CDD" id="cd07264">
    <property type="entry name" value="VOC_like"/>
    <property type="match status" value="1"/>
</dbReference>
<dbReference type="PANTHER" id="PTHR21366:SF22">
    <property type="entry name" value="VOC DOMAIN-CONTAINING PROTEIN"/>
    <property type="match status" value="1"/>
</dbReference>
<dbReference type="InterPro" id="IPR037523">
    <property type="entry name" value="VOC_core"/>
</dbReference>
<dbReference type="PROSITE" id="PS51819">
    <property type="entry name" value="VOC"/>
    <property type="match status" value="1"/>
</dbReference>
<name>A0ABQ3FA04_9RHOB</name>
<organism evidence="2 3">
    <name type="scientific">Gemmobacter nanjingensis</name>
    <dbReference type="NCBI Taxonomy" id="488454"/>
    <lineage>
        <taxon>Bacteria</taxon>
        <taxon>Pseudomonadati</taxon>
        <taxon>Pseudomonadota</taxon>
        <taxon>Alphaproteobacteria</taxon>
        <taxon>Rhodobacterales</taxon>
        <taxon>Paracoccaceae</taxon>
        <taxon>Gemmobacter</taxon>
    </lineage>
</organism>
<dbReference type="Gene3D" id="3.10.180.10">
    <property type="entry name" value="2,3-Dihydroxybiphenyl 1,2-Dioxygenase, domain 1"/>
    <property type="match status" value="1"/>
</dbReference>
<feature type="domain" description="VOC" evidence="1">
    <location>
        <begin position="2"/>
        <end position="124"/>
    </location>
</feature>
<dbReference type="InterPro" id="IPR004360">
    <property type="entry name" value="Glyas_Fos-R_dOase_dom"/>
</dbReference>
<dbReference type="Pfam" id="PF00903">
    <property type="entry name" value="Glyoxalase"/>
    <property type="match status" value="1"/>
</dbReference>
<dbReference type="SUPFAM" id="SSF54593">
    <property type="entry name" value="Glyoxalase/Bleomycin resistance protein/Dihydroxybiphenyl dioxygenase"/>
    <property type="match status" value="1"/>
</dbReference>
<dbReference type="RefSeq" id="WP_189380442.1">
    <property type="nucleotide sequence ID" value="NZ_BMYI01000002.1"/>
</dbReference>
<dbReference type="EMBL" id="BMYI01000002">
    <property type="protein sequence ID" value="GHC15072.1"/>
    <property type="molecule type" value="Genomic_DNA"/>
</dbReference>
<gene>
    <name evidence="2" type="ORF">GCM10007291_11430</name>
</gene>
<sequence length="126" mass="13741">MIFRYTILYVQDVPATLDFYTRAFGLERGFLHDSGDYGEVQTGKTRLAFSSVALMQRLGKRIATGTPALPAFEIAFETADVAAALERAVAAGAEQVQGVERMEWGQTTAYVRTPDGTLVELCTKVG</sequence>
<dbReference type="PANTHER" id="PTHR21366">
    <property type="entry name" value="GLYOXALASE FAMILY PROTEIN"/>
    <property type="match status" value="1"/>
</dbReference>
<keyword evidence="3" id="KW-1185">Reference proteome</keyword>
<dbReference type="InterPro" id="IPR029068">
    <property type="entry name" value="Glyas_Bleomycin-R_OHBP_Dase"/>
</dbReference>